<comment type="caution">
    <text evidence="2">The sequence shown here is derived from an EMBL/GenBank/DDBJ whole genome shotgun (WGS) entry which is preliminary data.</text>
</comment>
<evidence type="ECO:0000313" key="3">
    <source>
        <dbReference type="Proteomes" id="UP000221165"/>
    </source>
</evidence>
<dbReference type="GO" id="GO:0016740">
    <property type="term" value="F:transferase activity"/>
    <property type="evidence" value="ECO:0007669"/>
    <property type="project" value="UniProtKB-KW"/>
</dbReference>
<keyword evidence="3" id="KW-1185">Reference proteome</keyword>
<dbReference type="EMBL" id="MIGC01002036">
    <property type="protein sequence ID" value="PHJ21759.1"/>
    <property type="molecule type" value="Genomic_DNA"/>
</dbReference>
<organism evidence="2 3">
    <name type="scientific">Cystoisospora suis</name>
    <dbReference type="NCBI Taxonomy" id="483139"/>
    <lineage>
        <taxon>Eukaryota</taxon>
        <taxon>Sar</taxon>
        <taxon>Alveolata</taxon>
        <taxon>Apicomplexa</taxon>
        <taxon>Conoidasida</taxon>
        <taxon>Coccidia</taxon>
        <taxon>Eucoccidiorida</taxon>
        <taxon>Eimeriorina</taxon>
        <taxon>Sarcocystidae</taxon>
        <taxon>Cystoisospora</taxon>
    </lineage>
</organism>
<dbReference type="GeneID" id="94427796"/>
<dbReference type="Proteomes" id="UP000221165">
    <property type="component" value="Unassembled WGS sequence"/>
</dbReference>
<evidence type="ECO:0000313" key="2">
    <source>
        <dbReference type="EMBL" id="PHJ21759.1"/>
    </source>
</evidence>
<keyword evidence="2" id="KW-0808">Transferase</keyword>
<sequence>MKILAQDSQVQYFIAQRKIRVYVNRNTDAEERVDFILALAKDYDRYSAECAKQHFPDADAKPKGTSTKPFVLCKKNLMAVYKNKHQKTPEIVIERASYEVASFPGRVLVFRPNNDLPKAKLFSCPERTVTIPDDEQMRKWSFCLKLVGFRSFCDTPPPRFFFPQVIYGFIAEEASELRTDLGRGNLIGGLFGVSPLKGSLQKPKDQELASPASSFAPAAQED</sequence>
<feature type="region of interest" description="Disordered" evidence="1">
    <location>
        <begin position="198"/>
        <end position="222"/>
    </location>
</feature>
<gene>
    <name evidence="2" type="ORF">CSUI_004394</name>
</gene>
<feature type="compositionally biased region" description="Low complexity" evidence="1">
    <location>
        <begin position="209"/>
        <end position="222"/>
    </location>
</feature>
<dbReference type="VEuPathDB" id="ToxoDB:CSUI_004394"/>
<evidence type="ECO:0000256" key="1">
    <source>
        <dbReference type="SAM" id="MobiDB-lite"/>
    </source>
</evidence>
<dbReference type="RefSeq" id="XP_067923439.1">
    <property type="nucleotide sequence ID" value="XM_068064585.1"/>
</dbReference>
<proteinExistence type="predicted"/>
<dbReference type="AlphaFoldDB" id="A0A2C6KYX2"/>
<reference evidence="2 3" key="1">
    <citation type="journal article" date="2017" name="Int. J. Parasitol.">
        <title>The genome of the protozoan parasite Cystoisospora suis and a reverse vaccinology approach to identify vaccine candidates.</title>
        <authorList>
            <person name="Palmieri N."/>
            <person name="Shrestha A."/>
            <person name="Ruttkowski B."/>
            <person name="Beck T."/>
            <person name="Vogl C."/>
            <person name="Tomley F."/>
            <person name="Blake D.P."/>
            <person name="Joachim A."/>
        </authorList>
    </citation>
    <scope>NUCLEOTIDE SEQUENCE [LARGE SCALE GENOMIC DNA]</scope>
    <source>
        <strain evidence="2 3">Wien I</strain>
    </source>
</reference>
<protein>
    <submittedName>
        <fullName evidence="2">2-oxoglutarate e2 dihydrolipoamide succinyltransferase</fullName>
    </submittedName>
</protein>
<accession>A0A2C6KYX2</accession>
<name>A0A2C6KYX2_9APIC</name>
<dbReference type="OrthoDB" id="360742at2759"/>